<keyword evidence="5" id="KW-0874">Quinone</keyword>
<dbReference type="GO" id="GO:0003954">
    <property type="term" value="F:NADH dehydrogenase activity"/>
    <property type="evidence" value="ECO:0007669"/>
    <property type="project" value="TreeGrafter"/>
</dbReference>
<accession>A0A5P2CTE8</accession>
<dbReference type="PROSITE" id="PS00668">
    <property type="entry name" value="COMPLEX1_ND1_2"/>
    <property type="match status" value="1"/>
</dbReference>
<feature type="compositionally biased region" description="Pro residues" evidence="7">
    <location>
        <begin position="410"/>
        <end position="422"/>
    </location>
</feature>
<keyword evidence="5" id="KW-1278">Translocase</keyword>
<dbReference type="HAMAP" id="MF_01350">
    <property type="entry name" value="NDH1_NuoH"/>
    <property type="match status" value="1"/>
</dbReference>
<feature type="compositionally biased region" description="Basic and acidic residues" evidence="7">
    <location>
        <begin position="446"/>
        <end position="456"/>
    </location>
</feature>
<comment type="similarity">
    <text evidence="5 6">Belongs to the complex I subunit 1 family.</text>
</comment>
<dbReference type="NCBIfam" id="NF004741">
    <property type="entry name" value="PRK06076.1-2"/>
    <property type="match status" value="1"/>
</dbReference>
<dbReference type="GO" id="GO:0048038">
    <property type="term" value="F:quinone binding"/>
    <property type="evidence" value="ECO:0007669"/>
    <property type="project" value="UniProtKB-KW"/>
</dbReference>
<dbReference type="EMBL" id="CP029191">
    <property type="protein sequence ID" value="QES46135.1"/>
    <property type="molecule type" value="Genomic_DNA"/>
</dbReference>
<comment type="subunit">
    <text evidence="5">NDH-1 is composed of 14 different subunits. Subunits NuoA, H, J, K, L, M, N constitute the membrane sector of the complex.</text>
</comment>
<proteinExistence type="inferred from homology"/>
<dbReference type="GO" id="GO:0005886">
    <property type="term" value="C:plasma membrane"/>
    <property type="evidence" value="ECO:0007669"/>
    <property type="project" value="UniProtKB-SubCell"/>
</dbReference>
<organism evidence="8 9">
    <name type="scientific">Streptomyces venezuelae</name>
    <dbReference type="NCBI Taxonomy" id="54571"/>
    <lineage>
        <taxon>Bacteria</taxon>
        <taxon>Bacillati</taxon>
        <taxon>Actinomycetota</taxon>
        <taxon>Actinomycetes</taxon>
        <taxon>Kitasatosporales</taxon>
        <taxon>Streptomycetaceae</taxon>
        <taxon>Streptomyces</taxon>
    </lineage>
</organism>
<keyword evidence="5 6" id="KW-0520">NAD</keyword>
<evidence type="ECO:0000256" key="6">
    <source>
        <dbReference type="RuleBase" id="RU000471"/>
    </source>
</evidence>
<evidence type="ECO:0000256" key="4">
    <source>
        <dbReference type="ARBA" id="ARBA00023136"/>
    </source>
</evidence>
<feature type="transmembrane region" description="Helical" evidence="5">
    <location>
        <begin position="330"/>
        <end position="350"/>
    </location>
</feature>
<dbReference type="Proteomes" id="UP000324015">
    <property type="component" value="Chromosome"/>
</dbReference>
<feature type="transmembrane region" description="Helical" evidence="5">
    <location>
        <begin position="298"/>
        <end position="318"/>
    </location>
</feature>
<feature type="transmembrane region" description="Helical" evidence="5">
    <location>
        <begin position="204"/>
        <end position="223"/>
    </location>
</feature>
<gene>
    <name evidence="5" type="primary">nuoH</name>
    <name evidence="8" type="ORF">DEJ49_21575</name>
</gene>
<dbReference type="PROSITE" id="PS00667">
    <property type="entry name" value="COMPLEX1_ND1_1"/>
    <property type="match status" value="1"/>
</dbReference>
<evidence type="ECO:0000256" key="7">
    <source>
        <dbReference type="SAM" id="MobiDB-lite"/>
    </source>
</evidence>
<name>A0A5P2CTE8_STRVZ</name>
<dbReference type="PANTHER" id="PTHR11432">
    <property type="entry name" value="NADH DEHYDROGENASE SUBUNIT 1"/>
    <property type="match status" value="1"/>
</dbReference>
<reference evidence="8 9" key="1">
    <citation type="submission" date="2018-05" db="EMBL/GenBank/DDBJ databases">
        <title>Streptomyces venezuelae.</title>
        <authorList>
            <person name="Kim W."/>
            <person name="Lee N."/>
            <person name="Cho B.-K."/>
        </authorList>
    </citation>
    <scope>NUCLEOTIDE SEQUENCE [LARGE SCALE GENOMIC DNA]</scope>
    <source>
        <strain evidence="8 9">ATCC 14585</strain>
    </source>
</reference>
<dbReference type="InterPro" id="IPR001694">
    <property type="entry name" value="NADH_UbQ_OxRdtase_su1/FPO"/>
</dbReference>
<keyword evidence="3 5" id="KW-1133">Transmembrane helix</keyword>
<keyword evidence="2 5" id="KW-0812">Transmembrane</keyword>
<feature type="transmembrane region" description="Helical" evidence="5">
    <location>
        <begin position="130"/>
        <end position="153"/>
    </location>
</feature>
<dbReference type="PANTHER" id="PTHR11432:SF3">
    <property type="entry name" value="NADH-UBIQUINONE OXIDOREDUCTASE CHAIN 1"/>
    <property type="match status" value="1"/>
</dbReference>
<keyword evidence="5" id="KW-1003">Cell membrane</keyword>
<dbReference type="GO" id="GO:0009060">
    <property type="term" value="P:aerobic respiration"/>
    <property type="evidence" value="ECO:0007669"/>
    <property type="project" value="TreeGrafter"/>
</dbReference>
<comment type="subcellular location">
    <subcellularLocation>
        <location evidence="5 6">Cell membrane</location>
        <topology evidence="5 6">Multi-pass membrane protein</topology>
    </subcellularLocation>
    <subcellularLocation>
        <location evidence="1">Membrane</location>
        <topology evidence="1">Multi-pass membrane protein</topology>
    </subcellularLocation>
</comment>
<feature type="transmembrane region" description="Helical" evidence="5">
    <location>
        <begin position="87"/>
        <end position="110"/>
    </location>
</feature>
<evidence type="ECO:0000256" key="1">
    <source>
        <dbReference type="ARBA" id="ARBA00004141"/>
    </source>
</evidence>
<evidence type="ECO:0000256" key="2">
    <source>
        <dbReference type="ARBA" id="ARBA00022692"/>
    </source>
</evidence>
<dbReference type="NCBIfam" id="NF004743">
    <property type="entry name" value="PRK06076.1-4"/>
    <property type="match status" value="1"/>
</dbReference>
<comment type="catalytic activity">
    <reaction evidence="5">
        <text>a quinone + NADH + 5 H(+)(in) = a quinol + NAD(+) + 4 H(+)(out)</text>
        <dbReference type="Rhea" id="RHEA:57888"/>
        <dbReference type="ChEBI" id="CHEBI:15378"/>
        <dbReference type="ChEBI" id="CHEBI:24646"/>
        <dbReference type="ChEBI" id="CHEBI:57540"/>
        <dbReference type="ChEBI" id="CHEBI:57945"/>
        <dbReference type="ChEBI" id="CHEBI:132124"/>
    </reaction>
</comment>
<evidence type="ECO:0000313" key="9">
    <source>
        <dbReference type="Proteomes" id="UP000324015"/>
    </source>
</evidence>
<feature type="transmembrane region" description="Helical" evidence="5">
    <location>
        <begin position="174"/>
        <end position="198"/>
    </location>
</feature>
<dbReference type="AlphaFoldDB" id="A0A5P2CTE8"/>
<feature type="transmembrane region" description="Helical" evidence="5">
    <location>
        <begin position="362"/>
        <end position="383"/>
    </location>
</feature>
<evidence type="ECO:0000256" key="5">
    <source>
        <dbReference type="HAMAP-Rule" id="MF_01350"/>
    </source>
</evidence>
<dbReference type="EC" id="7.1.1.-" evidence="5"/>
<feature type="transmembrane region" description="Helical" evidence="5">
    <location>
        <begin position="260"/>
        <end position="278"/>
    </location>
</feature>
<protein>
    <recommendedName>
        <fullName evidence="5">NADH-quinone oxidoreductase subunit H</fullName>
        <ecNumber evidence="5">7.1.1.-</ecNumber>
    </recommendedName>
    <alternativeName>
        <fullName evidence="5">NADH dehydrogenase I subunit H</fullName>
    </alternativeName>
    <alternativeName>
        <fullName evidence="5">NDH-1 subunit H</fullName>
    </alternativeName>
</protein>
<sequence>MVPLAAEDLSMFGRDPWWLVAFKAVFCFAFLMVTVLLAIVWERKVVAWMQLRIGPNRNGPWGLLQSLADGVKLMLKEDVIVKRADKVVYVLAPVIAAIPAFMAIAVIPFGPAGNEVSIFGHRTTMQLTDLPIAMLYILAVASVGIYGIVLAGWSSGSTYPLLGGLRSCAQMISYEIAMGAAFASVFLYSGSMSTSAIVEAQADRWYVLLLPVSFIIYIVTMIGETNRAPFDMPESEGDLVGGFNTEYSSIKFAMFMLAEYINMVTVSAVSATLFLGGWRAPYPISTFWEGANHGWWPMLWFVIKVQLLLFFFIWLRGSLPRVRYDQLMKLGWKVLIPVSVVWLMLVATVRAMRNEDYEFTSIALYVGGGVIALLLLSVVVDIFRDKREKEAAAAEEEKPVAFDPMAGGFPVPPLPGQSLPPVPRRRSRQERELIVSGGPDTQSDGTRSDGKEASDG</sequence>
<evidence type="ECO:0000313" key="8">
    <source>
        <dbReference type="EMBL" id="QES46135.1"/>
    </source>
</evidence>
<dbReference type="GO" id="GO:0016655">
    <property type="term" value="F:oxidoreductase activity, acting on NAD(P)H, quinone or similar compound as acceptor"/>
    <property type="evidence" value="ECO:0007669"/>
    <property type="project" value="UniProtKB-UniRule"/>
</dbReference>
<evidence type="ECO:0000256" key="3">
    <source>
        <dbReference type="ARBA" id="ARBA00022989"/>
    </source>
</evidence>
<dbReference type="InterPro" id="IPR018086">
    <property type="entry name" value="NADH_UbQ_OxRdtase_su1_CS"/>
</dbReference>
<feature type="region of interest" description="Disordered" evidence="7">
    <location>
        <begin position="394"/>
        <end position="456"/>
    </location>
</feature>
<keyword evidence="5" id="KW-0830">Ubiquinone</keyword>
<keyword evidence="4 5" id="KW-0472">Membrane</keyword>
<dbReference type="Pfam" id="PF00146">
    <property type="entry name" value="NADHdh"/>
    <property type="match status" value="1"/>
</dbReference>
<feature type="transmembrane region" description="Helical" evidence="5">
    <location>
        <begin position="20"/>
        <end position="41"/>
    </location>
</feature>
<comment type="function">
    <text evidence="5">NDH-1 shuttles electrons from NADH, via FMN and iron-sulfur (Fe-S) centers, to quinones in the respiratory chain. The immediate electron acceptor for the enzyme in this species is believed to be ubiquinone. Couples the redox reaction to proton translocation (for every two electrons transferred, four hydrogen ions are translocated across the cytoplasmic membrane), and thus conserves the redox energy in a proton gradient. This subunit may bind ubiquinone.</text>
</comment>